<sequence>MKVPVDPAATPIVLVGDPADTMALAFEMARGAKGSIAVDPASNPLRDSWRHPGDELVSVDFVVDLQDVMARLRSQKAEAMAFPAAVSALVGRRVEEVERELVLQTLEHCEGNRTSAAAMLGISVRTMRNKLRAFLAEDDLDADRALQH</sequence>
<dbReference type="AlphaFoldDB" id="A0A931MJX4"/>
<dbReference type="EMBL" id="JADZGI010000001">
    <property type="protein sequence ID" value="MBH0111940.1"/>
    <property type="molecule type" value="Genomic_DNA"/>
</dbReference>
<evidence type="ECO:0000313" key="2">
    <source>
        <dbReference type="EMBL" id="MBH0111940.1"/>
    </source>
</evidence>
<proteinExistence type="predicted"/>
<evidence type="ECO:0000313" key="3">
    <source>
        <dbReference type="Proteomes" id="UP000617634"/>
    </source>
</evidence>
<keyword evidence="2" id="KW-0238">DNA-binding</keyword>
<feature type="domain" description="DNA binding HTH" evidence="1">
    <location>
        <begin position="94"/>
        <end position="134"/>
    </location>
</feature>
<protein>
    <submittedName>
        <fullName evidence="2">DNA-binding protein</fullName>
    </submittedName>
</protein>
<dbReference type="SUPFAM" id="SSF46689">
    <property type="entry name" value="Homeodomain-like"/>
    <property type="match status" value="1"/>
</dbReference>
<dbReference type="InterPro" id="IPR002197">
    <property type="entry name" value="HTH_Fis"/>
</dbReference>
<accession>A0A931MJX4</accession>
<name>A0A931MJX4_9SPHN</name>
<organism evidence="2 3">
    <name type="scientific">Novosphingobium aureum</name>
    <dbReference type="NCBI Taxonomy" id="2792964"/>
    <lineage>
        <taxon>Bacteria</taxon>
        <taxon>Pseudomonadati</taxon>
        <taxon>Pseudomonadota</taxon>
        <taxon>Alphaproteobacteria</taxon>
        <taxon>Sphingomonadales</taxon>
        <taxon>Sphingomonadaceae</taxon>
        <taxon>Novosphingobium</taxon>
    </lineage>
</organism>
<dbReference type="GO" id="GO:0043565">
    <property type="term" value="F:sequence-specific DNA binding"/>
    <property type="evidence" value="ECO:0007669"/>
    <property type="project" value="InterPro"/>
</dbReference>
<dbReference type="RefSeq" id="WP_197160676.1">
    <property type="nucleotide sequence ID" value="NZ_JADZGI010000001.1"/>
</dbReference>
<comment type="caution">
    <text evidence="2">The sequence shown here is derived from an EMBL/GenBank/DDBJ whole genome shotgun (WGS) entry which is preliminary data.</text>
</comment>
<reference evidence="2" key="1">
    <citation type="submission" date="2020-11" db="EMBL/GenBank/DDBJ databases">
        <title>Novosphingobium aureum sp. nov., a marine bacterium isolated from sediment of a salt flat.</title>
        <authorList>
            <person name="Yoo Y."/>
            <person name="Kim J.-J."/>
        </authorList>
    </citation>
    <scope>NUCLEOTIDE SEQUENCE</scope>
    <source>
        <strain evidence="2">YJ-S2-02</strain>
    </source>
</reference>
<evidence type="ECO:0000259" key="1">
    <source>
        <dbReference type="Pfam" id="PF02954"/>
    </source>
</evidence>
<dbReference type="InterPro" id="IPR009057">
    <property type="entry name" value="Homeodomain-like_sf"/>
</dbReference>
<gene>
    <name evidence="2" type="ORF">I5E68_03105</name>
</gene>
<dbReference type="PRINTS" id="PR01590">
    <property type="entry name" value="HTHFIS"/>
</dbReference>
<dbReference type="Gene3D" id="1.10.10.60">
    <property type="entry name" value="Homeodomain-like"/>
    <property type="match status" value="1"/>
</dbReference>
<dbReference type="Proteomes" id="UP000617634">
    <property type="component" value="Unassembled WGS sequence"/>
</dbReference>
<keyword evidence="3" id="KW-1185">Reference proteome</keyword>
<dbReference type="Pfam" id="PF02954">
    <property type="entry name" value="HTH_8"/>
    <property type="match status" value="1"/>
</dbReference>